<reference evidence="9" key="2">
    <citation type="submission" date="2021-09" db="EMBL/GenBank/DDBJ databases">
        <authorList>
            <person name="Gilroy R."/>
        </authorList>
    </citation>
    <scope>NUCLEOTIDE SEQUENCE</scope>
    <source>
        <strain evidence="9">6966</strain>
    </source>
</reference>
<evidence type="ECO:0000313" key="10">
    <source>
        <dbReference type="Proteomes" id="UP000742098"/>
    </source>
</evidence>
<dbReference type="Gene3D" id="1.10.3290.10">
    <property type="entry name" value="Fido-like domain"/>
    <property type="match status" value="1"/>
</dbReference>
<dbReference type="PROSITE" id="PS51459">
    <property type="entry name" value="FIDO"/>
    <property type="match status" value="1"/>
</dbReference>
<dbReference type="EMBL" id="DYVS01000258">
    <property type="protein sequence ID" value="HJF71798.1"/>
    <property type="molecule type" value="Genomic_DNA"/>
</dbReference>
<organism evidence="9 10">
    <name type="scientific">Butyricimonas virosa</name>
    <dbReference type="NCBI Taxonomy" id="544645"/>
    <lineage>
        <taxon>Bacteria</taxon>
        <taxon>Pseudomonadati</taxon>
        <taxon>Bacteroidota</taxon>
        <taxon>Bacteroidia</taxon>
        <taxon>Bacteroidales</taxon>
        <taxon>Odoribacteraceae</taxon>
        <taxon>Butyricimonas</taxon>
    </lineage>
</organism>
<comment type="catalytic activity">
    <reaction evidence="6">
        <text>L-threonyl-[protein] + ATP = 3-O-(5'-adenylyl)-L-threonyl-[protein] + diphosphate</text>
        <dbReference type="Rhea" id="RHEA:54292"/>
        <dbReference type="Rhea" id="RHEA-COMP:11060"/>
        <dbReference type="Rhea" id="RHEA-COMP:13847"/>
        <dbReference type="ChEBI" id="CHEBI:30013"/>
        <dbReference type="ChEBI" id="CHEBI:30616"/>
        <dbReference type="ChEBI" id="CHEBI:33019"/>
        <dbReference type="ChEBI" id="CHEBI:138113"/>
        <dbReference type="EC" id="2.7.7.108"/>
    </reaction>
</comment>
<keyword evidence="4" id="KW-0067">ATP-binding</keyword>
<evidence type="ECO:0000256" key="3">
    <source>
        <dbReference type="ARBA" id="ARBA00022741"/>
    </source>
</evidence>
<dbReference type="GO" id="GO:0070733">
    <property type="term" value="F:AMPylase activity"/>
    <property type="evidence" value="ECO:0007669"/>
    <property type="project" value="UniProtKB-EC"/>
</dbReference>
<reference evidence="9" key="1">
    <citation type="journal article" date="2021" name="PeerJ">
        <title>Extensive microbial diversity within the chicken gut microbiome revealed by metagenomics and culture.</title>
        <authorList>
            <person name="Gilroy R."/>
            <person name="Ravi A."/>
            <person name="Getino M."/>
            <person name="Pursley I."/>
            <person name="Horton D.L."/>
            <person name="Alikhan N.F."/>
            <person name="Baker D."/>
            <person name="Gharbi K."/>
            <person name="Hall N."/>
            <person name="Watson M."/>
            <person name="Adriaenssens E.M."/>
            <person name="Foster-Nyarko E."/>
            <person name="Jarju S."/>
            <person name="Secka A."/>
            <person name="Antonio M."/>
            <person name="Oren A."/>
            <person name="Chaudhuri R.R."/>
            <person name="La Ragione R."/>
            <person name="Hildebrand F."/>
            <person name="Pallen M.J."/>
        </authorList>
    </citation>
    <scope>NUCLEOTIDE SEQUENCE</scope>
    <source>
        <strain evidence="9">6966</strain>
    </source>
</reference>
<evidence type="ECO:0000313" key="9">
    <source>
        <dbReference type="EMBL" id="HJF71798.1"/>
    </source>
</evidence>
<evidence type="ECO:0000259" key="8">
    <source>
        <dbReference type="PROSITE" id="PS51459"/>
    </source>
</evidence>
<sequence>MINFDEYIRQDEPQKREKGYAWQTAIGLQAVDGLKPSHYLIETARKDIEGEITIDEAEQLIKSYYQSKEARTPEDVEMHEADTASTNIRRLLTEKTFAFTLVGLTSIHRRIFDGVFKFAGQIRDYNITKKEWVLRGDTVLYVSAPDLCKAIEYDLEQERQFDYSKVDRNGLVSHIAKFVSGLWQIHPFGEGNTRTTAVFTILYLRSMGFDVTNDLFANYSWYFRNALVRANYQNVQKGIMRNSEYLERFFRNLLLGENNELRNRYMVVNAPKELVTGQAQHDNRTRTEQPTVQVTEQVLALLFALSNEQLSLKGLMEKVGLKHRPTFIENYINPAIETGILKILYPDKPNHPRQKYLLTAKGLALYNDLKINHSI</sequence>
<keyword evidence="1" id="KW-0808">Transferase</keyword>
<dbReference type="GO" id="GO:0051302">
    <property type="term" value="P:regulation of cell division"/>
    <property type="evidence" value="ECO:0007669"/>
    <property type="project" value="TreeGrafter"/>
</dbReference>
<evidence type="ECO:0000256" key="5">
    <source>
        <dbReference type="ARBA" id="ARBA00034531"/>
    </source>
</evidence>
<dbReference type="PANTHER" id="PTHR39560">
    <property type="entry name" value="PROTEIN ADENYLYLTRANSFERASE FIC-RELATED"/>
    <property type="match status" value="1"/>
</dbReference>
<keyword evidence="3" id="KW-0547">Nucleotide-binding</keyword>
<evidence type="ECO:0000256" key="6">
    <source>
        <dbReference type="ARBA" id="ARBA00047939"/>
    </source>
</evidence>
<dbReference type="EC" id="2.7.7.108" evidence="5"/>
<proteinExistence type="predicted"/>
<dbReference type="InterPro" id="IPR003812">
    <property type="entry name" value="Fido"/>
</dbReference>
<dbReference type="Pfam" id="PF02661">
    <property type="entry name" value="Fic"/>
    <property type="match status" value="1"/>
</dbReference>
<dbReference type="AlphaFoldDB" id="A0A921L1B3"/>
<name>A0A921L1B3_9BACT</name>
<evidence type="ECO:0000256" key="1">
    <source>
        <dbReference type="ARBA" id="ARBA00022679"/>
    </source>
</evidence>
<keyword evidence="2" id="KW-0548">Nucleotidyltransferase</keyword>
<dbReference type="Pfam" id="PF21247">
    <property type="entry name" value="Fic-like_C"/>
    <property type="match status" value="1"/>
</dbReference>
<dbReference type="Proteomes" id="UP000742098">
    <property type="component" value="Unassembled WGS sequence"/>
</dbReference>
<evidence type="ECO:0000256" key="4">
    <source>
        <dbReference type="ARBA" id="ARBA00022840"/>
    </source>
</evidence>
<comment type="catalytic activity">
    <reaction evidence="7">
        <text>L-tyrosyl-[protein] + ATP = O-(5'-adenylyl)-L-tyrosyl-[protein] + diphosphate</text>
        <dbReference type="Rhea" id="RHEA:54288"/>
        <dbReference type="Rhea" id="RHEA-COMP:10136"/>
        <dbReference type="Rhea" id="RHEA-COMP:13846"/>
        <dbReference type="ChEBI" id="CHEBI:30616"/>
        <dbReference type="ChEBI" id="CHEBI:33019"/>
        <dbReference type="ChEBI" id="CHEBI:46858"/>
        <dbReference type="ChEBI" id="CHEBI:83624"/>
        <dbReference type="EC" id="2.7.7.108"/>
    </reaction>
</comment>
<feature type="domain" description="Fido" evidence="8">
    <location>
        <begin position="99"/>
        <end position="252"/>
    </location>
</feature>
<accession>A0A921L1B3</accession>
<dbReference type="InterPro" id="IPR049514">
    <property type="entry name" value="Fic-like_C"/>
</dbReference>
<dbReference type="InterPro" id="IPR036597">
    <property type="entry name" value="Fido-like_dom_sf"/>
</dbReference>
<dbReference type="SUPFAM" id="SSF140931">
    <property type="entry name" value="Fic-like"/>
    <property type="match status" value="1"/>
</dbReference>
<protein>
    <recommendedName>
        <fullName evidence="5">protein adenylyltransferase</fullName>
        <ecNumber evidence="5">2.7.7.108</ecNumber>
    </recommendedName>
</protein>
<dbReference type="PANTHER" id="PTHR39560:SF1">
    <property type="entry name" value="PROTEIN ADENYLYLTRANSFERASE FIC-RELATED"/>
    <property type="match status" value="1"/>
</dbReference>
<dbReference type="InterPro" id="IPR033788">
    <property type="entry name" value="VbhA-like"/>
</dbReference>
<gene>
    <name evidence="9" type="ORF">K8V05_13675</name>
</gene>
<evidence type="ECO:0000256" key="2">
    <source>
        <dbReference type="ARBA" id="ARBA00022695"/>
    </source>
</evidence>
<evidence type="ECO:0000256" key="7">
    <source>
        <dbReference type="ARBA" id="ARBA00048696"/>
    </source>
</evidence>
<dbReference type="GO" id="GO:0005524">
    <property type="term" value="F:ATP binding"/>
    <property type="evidence" value="ECO:0007669"/>
    <property type="project" value="UniProtKB-KW"/>
</dbReference>
<dbReference type="CDD" id="cd11586">
    <property type="entry name" value="VbhA_like"/>
    <property type="match status" value="1"/>
</dbReference>
<comment type="caution">
    <text evidence="9">The sequence shown here is derived from an EMBL/GenBank/DDBJ whole genome shotgun (WGS) entry which is preliminary data.</text>
</comment>